<dbReference type="Pfam" id="PF04165">
    <property type="entry name" value="DUF401"/>
    <property type="match status" value="1"/>
</dbReference>
<evidence type="ECO:0008006" key="4">
    <source>
        <dbReference type="Google" id="ProtNLM"/>
    </source>
</evidence>
<evidence type="ECO:0000313" key="3">
    <source>
        <dbReference type="Proteomes" id="UP000216052"/>
    </source>
</evidence>
<feature type="transmembrane region" description="Helical" evidence="1">
    <location>
        <begin position="380"/>
        <end position="400"/>
    </location>
</feature>
<feature type="transmembrane region" description="Helical" evidence="1">
    <location>
        <begin position="328"/>
        <end position="352"/>
    </location>
</feature>
<dbReference type="EMBL" id="CP155571">
    <property type="protein sequence ID" value="XFO73873.1"/>
    <property type="molecule type" value="Genomic_DNA"/>
</dbReference>
<sequence length="403" mass="44547">MDIIKLAVVFFLIVAAIKFKKPLHVAILAGTVGASILYDINALQALQIMGAASISPDTIMLVLSFYSITFLQRMLEKREQLTLAEQSLNGIFNSRRINAMMAPVIIGLLPSPGAVLIACPIVDNAGGNDISKEDKTFIASYFRHISEAFLPTYASIILALQLSGVDMTAFVVSMLPMAVVLFLLGYFYYVRKIPKETGQPNSNKKLTHVKSLLRSIWTIIATIIIILTFKLQVHIAVSMIIILNFIIDRFTWEEIKPMFISAFEYKLITSTIAIMMFKDILTYTGVIDRLPEVFAVLPIPSVVIFALVFLLGTIVAGTQAIIALGIPLAFAAIPEGGVALMVLLMCMTYIAMQVSPTHICLAIVTERFETSFIDLVKRTVPVMFVFLVILSGYSYILYLLQSL</sequence>
<organism evidence="2 3">
    <name type="scientific">Sporomusa acidovorans (strain ATCC 49682 / DSM 3132 / Mol)</name>
    <dbReference type="NCBI Taxonomy" id="1123286"/>
    <lineage>
        <taxon>Bacteria</taxon>
        <taxon>Bacillati</taxon>
        <taxon>Bacillota</taxon>
        <taxon>Negativicutes</taxon>
        <taxon>Selenomonadales</taxon>
        <taxon>Sporomusaceae</taxon>
        <taxon>Sporomusa</taxon>
    </lineage>
</organism>
<keyword evidence="1" id="KW-0812">Transmembrane</keyword>
<dbReference type="PANTHER" id="PTHR39556">
    <property type="entry name" value="PROTEIN, PUTATIVE-RELATED"/>
    <property type="match status" value="1"/>
</dbReference>
<gene>
    <name evidence="2" type="ORF">SPACI_039810</name>
</gene>
<feature type="transmembrane region" description="Helical" evidence="1">
    <location>
        <begin position="168"/>
        <end position="190"/>
    </location>
</feature>
<keyword evidence="1" id="KW-0472">Membrane</keyword>
<feature type="transmembrane region" description="Helical" evidence="1">
    <location>
        <begin position="44"/>
        <end position="68"/>
    </location>
</feature>
<name>A0ABZ3J755_SPOA4</name>
<accession>A0ABZ3J755</accession>
<keyword evidence="1" id="KW-1133">Transmembrane helix</keyword>
<feature type="transmembrane region" description="Helical" evidence="1">
    <location>
        <begin position="235"/>
        <end position="251"/>
    </location>
</feature>
<feature type="transmembrane region" description="Helical" evidence="1">
    <location>
        <begin position="293"/>
        <end position="316"/>
    </location>
</feature>
<proteinExistence type="predicted"/>
<keyword evidence="3" id="KW-1185">Reference proteome</keyword>
<dbReference type="PANTHER" id="PTHR39556:SF1">
    <property type="entry name" value="PROTEIN, PUTATIVE-RELATED"/>
    <property type="match status" value="1"/>
</dbReference>
<protein>
    <recommendedName>
        <fullName evidence="4">DUF401 family protein</fullName>
    </recommendedName>
</protein>
<dbReference type="RefSeq" id="WP_176772725.1">
    <property type="nucleotide sequence ID" value="NZ_CP155571.1"/>
</dbReference>
<feature type="transmembrane region" description="Helical" evidence="1">
    <location>
        <begin position="211"/>
        <end position="229"/>
    </location>
</feature>
<dbReference type="Proteomes" id="UP000216052">
    <property type="component" value="Chromosome"/>
</dbReference>
<dbReference type="InterPro" id="IPR007294">
    <property type="entry name" value="DUF401"/>
</dbReference>
<evidence type="ECO:0000313" key="2">
    <source>
        <dbReference type="EMBL" id="XFO73873.1"/>
    </source>
</evidence>
<reference evidence="2" key="1">
    <citation type="submission" date="2024-05" db="EMBL/GenBank/DDBJ databases">
        <title>Isolation and characterization of Sporomusa carbonis sp. nov., a carboxydotrophic hydrogenogen in the genus of Sporomusa isolated from a charcoal burning pile.</title>
        <authorList>
            <person name="Boeer T."/>
            <person name="Rosenbaum F."/>
            <person name="Eysell L."/>
            <person name="Mueller V."/>
            <person name="Daniel R."/>
            <person name="Poehlein A."/>
        </authorList>
    </citation>
    <scope>NUCLEOTIDE SEQUENCE [LARGE SCALE GENOMIC DNA]</scope>
    <source>
        <strain evidence="2">DSM 3132</strain>
    </source>
</reference>
<evidence type="ECO:0000256" key="1">
    <source>
        <dbReference type="SAM" id="Phobius"/>
    </source>
</evidence>
<feature type="transmembrane region" description="Helical" evidence="1">
    <location>
        <begin position="263"/>
        <end position="281"/>
    </location>
</feature>